<evidence type="ECO:0000313" key="1">
    <source>
        <dbReference type="EMBL" id="JAH27232.1"/>
    </source>
</evidence>
<reference evidence="1" key="2">
    <citation type="journal article" date="2015" name="Fish Shellfish Immunol.">
        <title>Early steps in the European eel (Anguilla anguilla)-Vibrio vulnificus interaction in the gills: Role of the RtxA13 toxin.</title>
        <authorList>
            <person name="Callol A."/>
            <person name="Pajuelo D."/>
            <person name="Ebbesson L."/>
            <person name="Teles M."/>
            <person name="MacKenzie S."/>
            <person name="Amaro C."/>
        </authorList>
    </citation>
    <scope>NUCLEOTIDE SEQUENCE</scope>
</reference>
<dbReference type="EMBL" id="GBXM01081345">
    <property type="protein sequence ID" value="JAH27232.1"/>
    <property type="molecule type" value="Transcribed_RNA"/>
</dbReference>
<accession>A0A0E9REM4</accession>
<reference evidence="1" key="1">
    <citation type="submission" date="2014-11" db="EMBL/GenBank/DDBJ databases">
        <authorList>
            <person name="Amaro Gonzalez C."/>
        </authorList>
    </citation>
    <scope>NUCLEOTIDE SEQUENCE</scope>
</reference>
<sequence>MTHFMIFFCFALLY</sequence>
<protein>
    <submittedName>
        <fullName evidence="1">Uncharacterized protein</fullName>
    </submittedName>
</protein>
<proteinExistence type="predicted"/>
<organism evidence="1">
    <name type="scientific">Anguilla anguilla</name>
    <name type="common">European freshwater eel</name>
    <name type="synonym">Muraena anguilla</name>
    <dbReference type="NCBI Taxonomy" id="7936"/>
    <lineage>
        <taxon>Eukaryota</taxon>
        <taxon>Metazoa</taxon>
        <taxon>Chordata</taxon>
        <taxon>Craniata</taxon>
        <taxon>Vertebrata</taxon>
        <taxon>Euteleostomi</taxon>
        <taxon>Actinopterygii</taxon>
        <taxon>Neopterygii</taxon>
        <taxon>Teleostei</taxon>
        <taxon>Anguilliformes</taxon>
        <taxon>Anguillidae</taxon>
        <taxon>Anguilla</taxon>
    </lineage>
</organism>
<name>A0A0E9REM4_ANGAN</name>